<dbReference type="AlphaFoldDB" id="A0A2K9LG36"/>
<reference evidence="2" key="1">
    <citation type="submission" date="2017-08" db="EMBL/GenBank/DDBJ databases">
        <title>Direct submision.</title>
        <authorList>
            <person name="Kim S.-J."/>
            <person name="Rhee S.-K."/>
        </authorList>
    </citation>
    <scope>NUCLEOTIDE SEQUENCE [LARGE SCALE GENOMIC DNA]</scope>
    <source>
        <strain evidence="2">GI5</strain>
    </source>
</reference>
<sequence>MVDYSITYPLTREAAEELREPLLSVVLDLIKSVQEMDEGYTLVFGREPQAVQPAAQLMQVERVMNPFMRMSLVVESNEGPVKLELSGPSGTKEFLYSEFGLKRWILS</sequence>
<dbReference type="OrthoDB" id="164217at2"/>
<protein>
    <submittedName>
        <fullName evidence="1">Uncharacterized protein</fullName>
    </submittedName>
</protein>
<dbReference type="KEGG" id="kak:Kalk_01825"/>
<organism evidence="1 2">
    <name type="scientific">Ketobacter alkanivorans</name>
    <dbReference type="NCBI Taxonomy" id="1917421"/>
    <lineage>
        <taxon>Bacteria</taxon>
        <taxon>Pseudomonadati</taxon>
        <taxon>Pseudomonadota</taxon>
        <taxon>Gammaproteobacteria</taxon>
        <taxon>Pseudomonadales</taxon>
        <taxon>Ketobacteraceae</taxon>
        <taxon>Ketobacter</taxon>
    </lineage>
</organism>
<name>A0A2K9LG36_9GAMM</name>
<dbReference type="EMBL" id="CP022684">
    <property type="protein sequence ID" value="AUM11242.1"/>
    <property type="molecule type" value="Genomic_DNA"/>
</dbReference>
<dbReference type="Proteomes" id="UP000235116">
    <property type="component" value="Chromosome"/>
</dbReference>
<gene>
    <name evidence="1" type="ORF">Kalk_01825</name>
</gene>
<evidence type="ECO:0000313" key="2">
    <source>
        <dbReference type="Proteomes" id="UP000235116"/>
    </source>
</evidence>
<keyword evidence="2" id="KW-1185">Reference proteome</keyword>
<accession>A0A2K9LG36</accession>
<proteinExistence type="predicted"/>
<dbReference type="RefSeq" id="WP_101892582.1">
    <property type="nucleotide sequence ID" value="NZ_CP022684.1"/>
</dbReference>
<evidence type="ECO:0000313" key="1">
    <source>
        <dbReference type="EMBL" id="AUM11242.1"/>
    </source>
</evidence>